<dbReference type="AlphaFoldDB" id="A0A0E9WQ74"/>
<keyword evidence="1" id="KW-1133">Transmembrane helix</keyword>
<dbReference type="EMBL" id="GBXM01016161">
    <property type="protein sequence ID" value="JAH92416.1"/>
    <property type="molecule type" value="Transcribed_RNA"/>
</dbReference>
<name>A0A0E9WQ74_ANGAN</name>
<protein>
    <submittedName>
        <fullName evidence="2">Uncharacterized protein</fullName>
    </submittedName>
</protein>
<keyword evidence="1" id="KW-0812">Transmembrane</keyword>
<evidence type="ECO:0000313" key="2">
    <source>
        <dbReference type="EMBL" id="JAH92416.1"/>
    </source>
</evidence>
<organism evidence="2">
    <name type="scientific">Anguilla anguilla</name>
    <name type="common">European freshwater eel</name>
    <name type="synonym">Muraena anguilla</name>
    <dbReference type="NCBI Taxonomy" id="7936"/>
    <lineage>
        <taxon>Eukaryota</taxon>
        <taxon>Metazoa</taxon>
        <taxon>Chordata</taxon>
        <taxon>Craniata</taxon>
        <taxon>Vertebrata</taxon>
        <taxon>Euteleostomi</taxon>
        <taxon>Actinopterygii</taxon>
        <taxon>Neopterygii</taxon>
        <taxon>Teleostei</taxon>
        <taxon>Anguilliformes</taxon>
        <taxon>Anguillidae</taxon>
        <taxon>Anguilla</taxon>
    </lineage>
</organism>
<reference evidence="2" key="1">
    <citation type="submission" date="2014-11" db="EMBL/GenBank/DDBJ databases">
        <authorList>
            <person name="Amaro Gonzalez C."/>
        </authorList>
    </citation>
    <scope>NUCLEOTIDE SEQUENCE</scope>
</reference>
<evidence type="ECO:0000256" key="1">
    <source>
        <dbReference type="SAM" id="Phobius"/>
    </source>
</evidence>
<sequence>MLLFVCLCFRFRFFLLVGKVHYCRESRSWKALLLTPFWLQPPVIPVFRNWLYVLLYTYGFMNLYAFKVTHFQYLAVRRLSLGQRLENPGSESQSPPRYFVPVSWIC</sequence>
<keyword evidence="1" id="KW-0472">Membrane</keyword>
<feature type="transmembrane region" description="Helical" evidence="1">
    <location>
        <begin position="47"/>
        <end position="66"/>
    </location>
</feature>
<reference evidence="2" key="2">
    <citation type="journal article" date="2015" name="Fish Shellfish Immunol.">
        <title>Early steps in the European eel (Anguilla anguilla)-Vibrio vulnificus interaction in the gills: Role of the RtxA13 toxin.</title>
        <authorList>
            <person name="Callol A."/>
            <person name="Pajuelo D."/>
            <person name="Ebbesson L."/>
            <person name="Teles M."/>
            <person name="MacKenzie S."/>
            <person name="Amaro C."/>
        </authorList>
    </citation>
    <scope>NUCLEOTIDE SEQUENCE</scope>
</reference>
<accession>A0A0E9WQ74</accession>
<proteinExistence type="predicted"/>